<comment type="caution">
    <text evidence="1">The sequence shown here is derived from an EMBL/GenBank/DDBJ whole genome shotgun (WGS) entry which is preliminary data.</text>
</comment>
<dbReference type="EMBL" id="LODT01000037">
    <property type="protein sequence ID" value="KYQ90190.1"/>
    <property type="molecule type" value="Genomic_DNA"/>
</dbReference>
<dbReference type="AlphaFoldDB" id="A0A151Z8B0"/>
<dbReference type="InterPro" id="IPR011032">
    <property type="entry name" value="GroES-like_sf"/>
</dbReference>
<dbReference type="Proteomes" id="UP000076078">
    <property type="component" value="Unassembled WGS sequence"/>
</dbReference>
<dbReference type="Gene3D" id="3.40.50.720">
    <property type="entry name" value="NAD(P)-binding Rossmann-like Domain"/>
    <property type="match status" value="1"/>
</dbReference>
<keyword evidence="2" id="KW-1185">Reference proteome</keyword>
<dbReference type="PANTHER" id="PTHR43677:SF11">
    <property type="entry name" value="ZINC-CONTAINING ALCOHOL DEHYDROGENASE"/>
    <property type="match status" value="1"/>
</dbReference>
<reference evidence="1 2" key="1">
    <citation type="submission" date="2015-12" db="EMBL/GenBank/DDBJ databases">
        <title>Dictyostelia acquired genes for synthesis and detection of signals that induce cell-type specialization by lateral gene transfer from prokaryotes.</title>
        <authorList>
            <person name="Gloeckner G."/>
            <person name="Schaap P."/>
        </authorList>
    </citation>
    <scope>NUCLEOTIDE SEQUENCE [LARGE SCALE GENOMIC DNA]</scope>
    <source>
        <strain evidence="1 2">TK</strain>
    </source>
</reference>
<dbReference type="PANTHER" id="PTHR43677">
    <property type="entry name" value="SHORT-CHAIN DEHYDROGENASE/REDUCTASE"/>
    <property type="match status" value="1"/>
</dbReference>
<dbReference type="OMA" id="DYLWGHS"/>
<proteinExistence type="predicted"/>
<accession>A0A151Z8B0</accession>
<sequence>MKAAVLHEIGKLPKFEETYPIPVVENAEQQQLVKVLSSSIKNLDRGKVSGKHYMSYNKFPTTVGIDGVVELDNGDKAYAFGITGMIAEKALIGKGKYVVLDKDVDPLVASALPNAILGADMAMLIRGQLKEGQTVLVNGATGVTGKVALQLARIHGAKKIIAMGRDKQQLEDLQKRFKLDEIIVISDNDQEVIDSVKTSFQKQPIDLVLDYLWGRPTDLVLKAIVAAHTYHITKVVTIGEMAGASITLSSATLRSTAIEILGSGLGSFPQNAIEIYMKNNLNNLLKLATQGKLTIDINTIELKDIEKNWLHDVKGQRTVVKIN</sequence>
<dbReference type="SUPFAM" id="SSF51735">
    <property type="entry name" value="NAD(P)-binding Rossmann-fold domains"/>
    <property type="match status" value="1"/>
</dbReference>
<dbReference type="STRING" id="361077.A0A151Z8B0"/>
<evidence type="ECO:0000313" key="2">
    <source>
        <dbReference type="Proteomes" id="UP000076078"/>
    </source>
</evidence>
<dbReference type="SUPFAM" id="SSF50129">
    <property type="entry name" value="GroES-like"/>
    <property type="match status" value="1"/>
</dbReference>
<dbReference type="OrthoDB" id="9992527at2759"/>
<gene>
    <name evidence="1" type="ORF">DLAC_08788</name>
</gene>
<organism evidence="1 2">
    <name type="scientific">Tieghemostelium lacteum</name>
    <name type="common">Slime mold</name>
    <name type="synonym">Dictyostelium lacteum</name>
    <dbReference type="NCBI Taxonomy" id="361077"/>
    <lineage>
        <taxon>Eukaryota</taxon>
        <taxon>Amoebozoa</taxon>
        <taxon>Evosea</taxon>
        <taxon>Eumycetozoa</taxon>
        <taxon>Dictyostelia</taxon>
        <taxon>Dictyosteliales</taxon>
        <taxon>Raperosteliaceae</taxon>
        <taxon>Tieghemostelium</taxon>
    </lineage>
</organism>
<dbReference type="Gene3D" id="3.90.180.10">
    <property type="entry name" value="Medium-chain alcohol dehydrogenases, catalytic domain"/>
    <property type="match status" value="1"/>
</dbReference>
<name>A0A151Z8B0_TIELA</name>
<dbReference type="InterPro" id="IPR051397">
    <property type="entry name" value="Zn-ADH-like_protein"/>
</dbReference>
<dbReference type="GO" id="GO:0016491">
    <property type="term" value="F:oxidoreductase activity"/>
    <property type="evidence" value="ECO:0007669"/>
    <property type="project" value="TreeGrafter"/>
</dbReference>
<dbReference type="InterPro" id="IPR036291">
    <property type="entry name" value="NAD(P)-bd_dom_sf"/>
</dbReference>
<evidence type="ECO:0000313" key="1">
    <source>
        <dbReference type="EMBL" id="KYQ90190.1"/>
    </source>
</evidence>
<dbReference type="InParanoid" id="A0A151Z8B0"/>
<protein>
    <submittedName>
        <fullName evidence="1">Zinc-containing alcohol dehydrogenase (ADH)</fullName>
    </submittedName>
</protein>